<keyword evidence="3" id="KW-1185">Reference proteome</keyword>
<accession>A0ABU6Y9I9</accession>
<organism evidence="2 3">
    <name type="scientific">Stylosanthes scabra</name>
    <dbReference type="NCBI Taxonomy" id="79078"/>
    <lineage>
        <taxon>Eukaryota</taxon>
        <taxon>Viridiplantae</taxon>
        <taxon>Streptophyta</taxon>
        <taxon>Embryophyta</taxon>
        <taxon>Tracheophyta</taxon>
        <taxon>Spermatophyta</taxon>
        <taxon>Magnoliopsida</taxon>
        <taxon>eudicotyledons</taxon>
        <taxon>Gunneridae</taxon>
        <taxon>Pentapetalae</taxon>
        <taxon>rosids</taxon>
        <taxon>fabids</taxon>
        <taxon>Fabales</taxon>
        <taxon>Fabaceae</taxon>
        <taxon>Papilionoideae</taxon>
        <taxon>50 kb inversion clade</taxon>
        <taxon>dalbergioids sensu lato</taxon>
        <taxon>Dalbergieae</taxon>
        <taxon>Pterocarpus clade</taxon>
        <taxon>Stylosanthes</taxon>
    </lineage>
</organism>
<reference evidence="2 3" key="1">
    <citation type="journal article" date="2023" name="Plants (Basel)">
        <title>Bridging the Gap: Combining Genomics and Transcriptomics Approaches to Understand Stylosanthes scabra, an Orphan Legume from the Brazilian Caatinga.</title>
        <authorList>
            <person name="Ferreira-Neto J.R.C."/>
            <person name="da Silva M.D."/>
            <person name="Binneck E."/>
            <person name="de Melo N.F."/>
            <person name="da Silva R.H."/>
            <person name="de Melo A.L.T.M."/>
            <person name="Pandolfi V."/>
            <person name="Bustamante F.O."/>
            <person name="Brasileiro-Vidal A.C."/>
            <person name="Benko-Iseppon A.M."/>
        </authorList>
    </citation>
    <scope>NUCLEOTIDE SEQUENCE [LARGE SCALE GENOMIC DNA]</scope>
    <source>
        <tissue evidence="2">Leaves</tissue>
    </source>
</reference>
<keyword evidence="1" id="KW-1133">Transmembrane helix</keyword>
<evidence type="ECO:0000313" key="2">
    <source>
        <dbReference type="EMBL" id="MED6207070.1"/>
    </source>
</evidence>
<proteinExistence type="predicted"/>
<evidence type="ECO:0000256" key="1">
    <source>
        <dbReference type="SAM" id="Phobius"/>
    </source>
</evidence>
<feature type="transmembrane region" description="Helical" evidence="1">
    <location>
        <begin position="67"/>
        <end position="85"/>
    </location>
</feature>
<comment type="caution">
    <text evidence="2">The sequence shown here is derived from an EMBL/GenBank/DDBJ whole genome shotgun (WGS) entry which is preliminary data.</text>
</comment>
<keyword evidence="1" id="KW-0472">Membrane</keyword>
<evidence type="ECO:0000313" key="3">
    <source>
        <dbReference type="Proteomes" id="UP001341840"/>
    </source>
</evidence>
<dbReference type="Proteomes" id="UP001341840">
    <property type="component" value="Unassembled WGS sequence"/>
</dbReference>
<gene>
    <name evidence="2" type="ORF">PIB30_032418</name>
</gene>
<keyword evidence="1" id="KW-0812">Transmembrane</keyword>
<sequence length="252" mass="28467">MSPFSQWWLDDMEISRNYKPSYLYHYIFNDSSRGNNTAISSSENVNGSRIAKTTWDLKSLNPAGDQAWTWVFAFNWDFLFIFLFVRDCVNRQHFPLKIPAFGLTLPLTRPLGAGTFVRCSSESPLSLADGVWNILKEVSQGATKIPSRTRVVLLRKRNGKSIFDWGWLQLSLFESSLQLCGNEPTVPGSTHIWSRCCLEFVSQPPAPKSNPLSPDPRCHRVRPAVIRFPSTCAMLPWRTSYGQGTATMLAGV</sequence>
<dbReference type="EMBL" id="JASCZI010241798">
    <property type="protein sequence ID" value="MED6207070.1"/>
    <property type="molecule type" value="Genomic_DNA"/>
</dbReference>
<protein>
    <submittedName>
        <fullName evidence="2">Uncharacterized protein</fullName>
    </submittedName>
</protein>
<name>A0ABU6Y9I9_9FABA</name>